<dbReference type="InterPro" id="IPR013785">
    <property type="entry name" value="Aldolase_TIM"/>
</dbReference>
<dbReference type="PROSITE" id="PS51918">
    <property type="entry name" value="RADICAL_SAM"/>
    <property type="match status" value="1"/>
</dbReference>
<keyword evidence="3" id="KW-0479">Metal-binding</keyword>
<dbReference type="SFLD" id="SFLDS00029">
    <property type="entry name" value="Radical_SAM"/>
    <property type="match status" value="1"/>
</dbReference>
<proteinExistence type="predicted"/>
<dbReference type="SUPFAM" id="SSF102114">
    <property type="entry name" value="Radical SAM enzymes"/>
    <property type="match status" value="1"/>
</dbReference>
<evidence type="ECO:0000256" key="4">
    <source>
        <dbReference type="ARBA" id="ARBA00023004"/>
    </source>
</evidence>
<dbReference type="GO" id="GO:0003824">
    <property type="term" value="F:catalytic activity"/>
    <property type="evidence" value="ECO:0007669"/>
    <property type="project" value="InterPro"/>
</dbReference>
<organism evidence="7 8">
    <name type="scientific">Candidatus Scalindua rubra</name>
    <dbReference type="NCBI Taxonomy" id="1872076"/>
    <lineage>
        <taxon>Bacteria</taxon>
        <taxon>Pseudomonadati</taxon>
        <taxon>Planctomycetota</taxon>
        <taxon>Candidatus Brocadiia</taxon>
        <taxon>Candidatus Brocadiales</taxon>
        <taxon>Candidatus Scalinduaceae</taxon>
        <taxon>Candidatus Scalindua</taxon>
    </lineage>
</organism>
<dbReference type="PANTHER" id="PTHR43306:SF1">
    <property type="entry name" value="7,8-DIHYDRO-6-HYDROXYMETHYLPTERIN DIMETHYLTRANSFERASE"/>
    <property type="match status" value="1"/>
</dbReference>
<keyword evidence="2" id="KW-0949">S-adenosyl-L-methionine</keyword>
<gene>
    <name evidence="7" type="ORF">SCARUB_01957</name>
</gene>
<evidence type="ECO:0000256" key="5">
    <source>
        <dbReference type="ARBA" id="ARBA00023014"/>
    </source>
</evidence>
<name>A0A1E3XB99_9BACT</name>
<dbReference type="Proteomes" id="UP000094056">
    <property type="component" value="Unassembled WGS sequence"/>
</dbReference>
<sequence>MLYLESSYNEFTVNERENYSVKECVPNKNHFMLDSLNVKFRPAYRTHIPRKQRLGQFVPGHSRPMMAMIEVTNRCNMTCPVCFSGANHMPHDVPLVKIRKYMEQLLEVSKTPIPIQISGGEPTVRKDLPEIISLVKSLGFCHIELITNGIKISRNPVILQELKDKGLTAVYLQFDGLKRETYLKIRGQDMTEVRHKAIEATRQASLCCTLAVAVTRGVNEDEVGDVVRFGIDNIDVVRAINFQSATRFSGRFELDGRYGGYSMPDLLKLIEVETGIPADTFRSEHLGHPLCNAMSLVFLVDGKLEPLFKYITREDLLAFMGVEVHQKVLASIAGKREFFFRYLANPAAWRLITKASPIFGSNPFNVLRTKNILLFAKSFMERHALDPERVGRCCYAITGQEGVFSFCAYNNLYRLPYNNQNNHGHIPLIRE</sequence>
<dbReference type="Gene3D" id="3.20.20.70">
    <property type="entry name" value="Aldolase class I"/>
    <property type="match status" value="1"/>
</dbReference>
<evidence type="ECO:0000256" key="2">
    <source>
        <dbReference type="ARBA" id="ARBA00022691"/>
    </source>
</evidence>
<dbReference type="Pfam" id="PF04055">
    <property type="entry name" value="Radical_SAM"/>
    <property type="match status" value="1"/>
</dbReference>
<evidence type="ECO:0000256" key="1">
    <source>
        <dbReference type="ARBA" id="ARBA00001966"/>
    </source>
</evidence>
<evidence type="ECO:0000259" key="6">
    <source>
        <dbReference type="PROSITE" id="PS51918"/>
    </source>
</evidence>
<keyword evidence="5" id="KW-0411">Iron-sulfur</keyword>
<dbReference type="InterPro" id="IPR034474">
    <property type="entry name" value="Methyltransferase_Class_D"/>
</dbReference>
<dbReference type="EMBL" id="MAYW01000044">
    <property type="protein sequence ID" value="ODS32905.1"/>
    <property type="molecule type" value="Genomic_DNA"/>
</dbReference>
<dbReference type="CDD" id="cd01335">
    <property type="entry name" value="Radical_SAM"/>
    <property type="match status" value="1"/>
</dbReference>
<dbReference type="SFLD" id="SFLDG01067">
    <property type="entry name" value="SPASM/twitch_domain_containing"/>
    <property type="match status" value="1"/>
</dbReference>
<evidence type="ECO:0000313" key="7">
    <source>
        <dbReference type="EMBL" id="ODS32905.1"/>
    </source>
</evidence>
<comment type="caution">
    <text evidence="7">The sequence shown here is derived from an EMBL/GenBank/DDBJ whole genome shotgun (WGS) entry which is preliminary data.</text>
</comment>
<dbReference type="AlphaFoldDB" id="A0A1E3XB99"/>
<dbReference type="InterPro" id="IPR007197">
    <property type="entry name" value="rSAM"/>
</dbReference>
<evidence type="ECO:0000256" key="3">
    <source>
        <dbReference type="ARBA" id="ARBA00022723"/>
    </source>
</evidence>
<dbReference type="PANTHER" id="PTHR43306">
    <property type="entry name" value="7,8-DIHYDRO-6-HYDROXYMETHYLPTERIN DIMETHYLTRANSFERASE"/>
    <property type="match status" value="1"/>
</dbReference>
<comment type="cofactor">
    <cofactor evidence="1">
        <name>[4Fe-4S] cluster</name>
        <dbReference type="ChEBI" id="CHEBI:49883"/>
    </cofactor>
</comment>
<protein>
    <recommendedName>
        <fullName evidence="6">Radical SAM core domain-containing protein</fullName>
    </recommendedName>
</protein>
<dbReference type="GO" id="GO:0051536">
    <property type="term" value="F:iron-sulfur cluster binding"/>
    <property type="evidence" value="ECO:0007669"/>
    <property type="project" value="UniProtKB-KW"/>
</dbReference>
<keyword evidence="4" id="KW-0408">Iron</keyword>
<accession>A0A1E3XB99</accession>
<feature type="domain" description="Radical SAM core" evidence="6">
    <location>
        <begin position="61"/>
        <end position="279"/>
    </location>
</feature>
<dbReference type="GO" id="GO:0046872">
    <property type="term" value="F:metal ion binding"/>
    <property type="evidence" value="ECO:0007669"/>
    <property type="project" value="UniProtKB-KW"/>
</dbReference>
<reference evidence="7 8" key="1">
    <citation type="submission" date="2016-07" db="EMBL/GenBank/DDBJ databases">
        <title>Draft genome of Scalindua rubra, obtained from a brine-seawater interface in the Red Sea, sheds light on salt adaptation in anammox bacteria.</title>
        <authorList>
            <person name="Speth D.R."/>
            <person name="Lagkouvardos I."/>
            <person name="Wang Y."/>
            <person name="Qian P.-Y."/>
            <person name="Dutilh B.E."/>
            <person name="Jetten M.S."/>
        </authorList>
    </citation>
    <scope>NUCLEOTIDE SEQUENCE [LARGE SCALE GENOMIC DNA]</scope>
    <source>
        <strain evidence="7">BSI-1</strain>
    </source>
</reference>
<evidence type="ECO:0000313" key="8">
    <source>
        <dbReference type="Proteomes" id="UP000094056"/>
    </source>
</evidence>
<dbReference type="InterPro" id="IPR058240">
    <property type="entry name" value="rSAM_sf"/>
</dbReference>